<dbReference type="Proteomes" id="UP000092445">
    <property type="component" value="Unassembled WGS sequence"/>
</dbReference>
<dbReference type="AlphaFoldDB" id="A0A1A9Z3R8"/>
<reference evidence="2" key="1">
    <citation type="submission" date="2014-03" db="EMBL/GenBank/DDBJ databases">
        <authorList>
            <person name="Aksoy S."/>
            <person name="Warren W."/>
            <person name="Wilson R.K."/>
        </authorList>
    </citation>
    <scope>NUCLEOTIDE SEQUENCE [LARGE SCALE GENOMIC DNA]</scope>
    <source>
        <strain evidence="2">IAEA</strain>
    </source>
</reference>
<accession>A0A1A9Z3R8</accession>
<organism evidence="1 2">
    <name type="scientific">Glossina pallidipes</name>
    <name type="common">Tsetse fly</name>
    <dbReference type="NCBI Taxonomy" id="7398"/>
    <lineage>
        <taxon>Eukaryota</taxon>
        <taxon>Metazoa</taxon>
        <taxon>Ecdysozoa</taxon>
        <taxon>Arthropoda</taxon>
        <taxon>Hexapoda</taxon>
        <taxon>Insecta</taxon>
        <taxon>Pterygota</taxon>
        <taxon>Neoptera</taxon>
        <taxon>Endopterygota</taxon>
        <taxon>Diptera</taxon>
        <taxon>Brachycera</taxon>
        <taxon>Muscomorpha</taxon>
        <taxon>Hippoboscoidea</taxon>
        <taxon>Glossinidae</taxon>
        <taxon>Glossina</taxon>
    </lineage>
</organism>
<protein>
    <submittedName>
        <fullName evidence="1">Uncharacterized protein</fullName>
    </submittedName>
</protein>
<proteinExistence type="predicted"/>
<reference evidence="1" key="2">
    <citation type="submission" date="2020-05" db="UniProtKB">
        <authorList>
            <consortium name="EnsemblMetazoa"/>
        </authorList>
    </citation>
    <scope>IDENTIFICATION</scope>
    <source>
        <strain evidence="1">IAEA</strain>
    </source>
</reference>
<dbReference type="VEuPathDB" id="VectorBase:GPAI002962"/>
<evidence type="ECO:0000313" key="1">
    <source>
        <dbReference type="EnsemblMetazoa" id="GPAI002962-PA"/>
    </source>
</evidence>
<dbReference type="EnsemblMetazoa" id="GPAI002962-RA">
    <property type="protein sequence ID" value="GPAI002962-PA"/>
    <property type="gene ID" value="GPAI002962"/>
</dbReference>
<sequence>MTKTNAITETKTEVLFKTTRITKLISIIQTNVNEVSASVTISSKRNPIRLRCLSTCTIEVTTRSPIFTFILFILLTCIKPSHSTPISTNAPKCVKLLAAYEV</sequence>
<evidence type="ECO:0000313" key="2">
    <source>
        <dbReference type="Proteomes" id="UP000092445"/>
    </source>
</evidence>
<keyword evidence="2" id="KW-1185">Reference proteome</keyword>
<name>A0A1A9Z3R8_GLOPL</name>